<sequence>MPTGQGNGQRRSESGAWVTNESVDFLIGSGEHSPMGEQNANLTNSLVGNNQSSPTIAWPRERMEDHVDNPPTQESVSGKCMHNKKLSDVPSDPSFFETKFTKIEVHLRIRHRKHSDAEILIDKILSLVSDNRGYVGK</sequence>
<feature type="compositionally biased region" description="Basic and acidic residues" evidence="1">
    <location>
        <begin position="59"/>
        <end position="68"/>
    </location>
</feature>
<evidence type="ECO:0000256" key="1">
    <source>
        <dbReference type="SAM" id="MobiDB-lite"/>
    </source>
</evidence>
<keyword evidence="3" id="KW-1185">Reference proteome</keyword>
<dbReference type="InParanoid" id="A0A061FWA5"/>
<reference evidence="2 3" key="1">
    <citation type="journal article" date="2013" name="Genome Biol.">
        <title>The genome sequence of the most widely cultivated cacao type and its use to identify candidate genes regulating pod color.</title>
        <authorList>
            <person name="Motamayor J.C."/>
            <person name="Mockaitis K."/>
            <person name="Schmutz J."/>
            <person name="Haiminen N."/>
            <person name="Iii D.L."/>
            <person name="Cornejo O."/>
            <person name="Findley S.D."/>
            <person name="Zheng P."/>
            <person name="Utro F."/>
            <person name="Royaert S."/>
            <person name="Saski C."/>
            <person name="Jenkins J."/>
            <person name="Podicheti R."/>
            <person name="Zhao M."/>
            <person name="Scheffler B.E."/>
            <person name="Stack J.C."/>
            <person name="Feltus F.A."/>
            <person name="Mustiga G.M."/>
            <person name="Amores F."/>
            <person name="Phillips W."/>
            <person name="Marelli J.P."/>
            <person name="May G.D."/>
            <person name="Shapiro H."/>
            <person name="Ma J."/>
            <person name="Bustamante C.D."/>
            <person name="Schnell R.J."/>
            <person name="Main D."/>
            <person name="Gilbert D."/>
            <person name="Parida L."/>
            <person name="Kuhn D.N."/>
        </authorList>
    </citation>
    <scope>NUCLEOTIDE SEQUENCE [LARGE SCALE GENOMIC DNA]</scope>
    <source>
        <strain evidence="3">cv. Matina 1-6</strain>
    </source>
</reference>
<dbReference type="EMBL" id="CM001888">
    <property type="protein sequence ID" value="EOY19094.1"/>
    <property type="molecule type" value="Genomic_DNA"/>
</dbReference>
<feature type="compositionally biased region" description="Polar residues" evidence="1">
    <location>
        <begin position="36"/>
        <end position="55"/>
    </location>
</feature>
<dbReference type="HOGENOM" id="CLU_1646751_0_0_1"/>
<evidence type="ECO:0000313" key="2">
    <source>
        <dbReference type="EMBL" id="EOY19094.1"/>
    </source>
</evidence>
<feature type="region of interest" description="Disordered" evidence="1">
    <location>
        <begin position="27"/>
        <end position="88"/>
    </location>
</feature>
<organism evidence="2 3">
    <name type="scientific">Theobroma cacao</name>
    <name type="common">Cacao</name>
    <name type="synonym">Cocoa</name>
    <dbReference type="NCBI Taxonomy" id="3641"/>
    <lineage>
        <taxon>Eukaryota</taxon>
        <taxon>Viridiplantae</taxon>
        <taxon>Streptophyta</taxon>
        <taxon>Embryophyta</taxon>
        <taxon>Tracheophyta</taxon>
        <taxon>Spermatophyta</taxon>
        <taxon>Magnoliopsida</taxon>
        <taxon>eudicotyledons</taxon>
        <taxon>Gunneridae</taxon>
        <taxon>Pentapetalae</taxon>
        <taxon>rosids</taxon>
        <taxon>malvids</taxon>
        <taxon>Malvales</taxon>
        <taxon>Malvaceae</taxon>
        <taxon>Byttnerioideae</taxon>
        <taxon>Theobroma</taxon>
    </lineage>
</organism>
<evidence type="ECO:0000313" key="3">
    <source>
        <dbReference type="Proteomes" id="UP000026915"/>
    </source>
</evidence>
<protein>
    <submittedName>
        <fullName evidence="2">Uncharacterized protein</fullName>
    </submittedName>
</protein>
<dbReference type="Proteomes" id="UP000026915">
    <property type="component" value="Chromosome 10"/>
</dbReference>
<name>A0A061FWA5_THECC</name>
<gene>
    <name evidence="2" type="ORF">TCM_043802</name>
</gene>
<proteinExistence type="predicted"/>
<dbReference type="AlphaFoldDB" id="A0A061FWA5"/>
<dbReference type="Gramene" id="EOY19094">
    <property type="protein sequence ID" value="EOY19094"/>
    <property type="gene ID" value="TCM_043802"/>
</dbReference>
<accession>A0A061FWA5</accession>